<dbReference type="EMBL" id="CM007891">
    <property type="protein sequence ID" value="OTG33803.1"/>
    <property type="molecule type" value="Genomic_DNA"/>
</dbReference>
<protein>
    <submittedName>
        <fullName evidence="2">Uncharacterized protein</fullName>
    </submittedName>
</protein>
<evidence type="ECO:0000313" key="1">
    <source>
        <dbReference type="EMBL" id="KAF5817720.1"/>
    </source>
</evidence>
<keyword evidence="3" id="KW-1185">Reference proteome</keyword>
<reference evidence="1" key="3">
    <citation type="submission" date="2020-06" db="EMBL/GenBank/DDBJ databases">
        <title>Helianthus annuus Genome sequencing and assembly Release 2.</title>
        <authorList>
            <person name="Gouzy J."/>
            <person name="Langlade N."/>
            <person name="Munos S."/>
        </authorList>
    </citation>
    <scope>NUCLEOTIDE SEQUENCE</scope>
    <source>
        <tissue evidence="1">Leaves</tissue>
    </source>
</reference>
<organism evidence="2 3">
    <name type="scientific">Helianthus annuus</name>
    <name type="common">Common sunflower</name>
    <dbReference type="NCBI Taxonomy" id="4232"/>
    <lineage>
        <taxon>Eukaryota</taxon>
        <taxon>Viridiplantae</taxon>
        <taxon>Streptophyta</taxon>
        <taxon>Embryophyta</taxon>
        <taxon>Tracheophyta</taxon>
        <taxon>Spermatophyta</taxon>
        <taxon>Magnoliopsida</taxon>
        <taxon>eudicotyledons</taxon>
        <taxon>Gunneridae</taxon>
        <taxon>Pentapetalae</taxon>
        <taxon>asterids</taxon>
        <taxon>campanulids</taxon>
        <taxon>Asterales</taxon>
        <taxon>Asteraceae</taxon>
        <taxon>Asteroideae</taxon>
        <taxon>Heliantheae alliance</taxon>
        <taxon>Heliantheae</taxon>
        <taxon>Helianthus</taxon>
    </lineage>
</organism>
<dbReference type="Gramene" id="mRNA:HanXRQr2_Chr02g0056351">
    <property type="protein sequence ID" value="CDS:HanXRQr2_Chr02g0056351.1"/>
    <property type="gene ID" value="HanXRQr2_Chr02g0056351"/>
</dbReference>
<reference evidence="2" key="2">
    <citation type="submission" date="2017-02" db="EMBL/GenBank/DDBJ databases">
        <title>Sunflower complete genome.</title>
        <authorList>
            <person name="Langlade N."/>
            <person name="Munos S."/>
        </authorList>
    </citation>
    <scope>NUCLEOTIDE SEQUENCE [LARGE SCALE GENOMIC DNA]</scope>
    <source>
        <tissue evidence="2">Leaves</tissue>
    </source>
</reference>
<sequence length="74" mass="8524">MISYDRWLWGSISCNNQLILMCVVVNPVVTTPKSVMNTFWGLKHNGKHLHMIIKDKPKEKRLNDALTNVVIYGI</sequence>
<gene>
    <name evidence="2" type="ORF">HannXRQ_Chr02g0038681</name>
    <name evidence="1" type="ORF">HanXRQr2_Chr02g0056351</name>
</gene>
<accession>A0A251VF15</accession>
<dbReference type="EMBL" id="MNCJ02000317">
    <property type="protein sequence ID" value="KAF5817720.1"/>
    <property type="molecule type" value="Genomic_DNA"/>
</dbReference>
<dbReference type="InParanoid" id="A0A251VF15"/>
<evidence type="ECO:0000313" key="2">
    <source>
        <dbReference type="EMBL" id="OTG33803.1"/>
    </source>
</evidence>
<name>A0A251VF15_HELAN</name>
<dbReference type="AlphaFoldDB" id="A0A251VF15"/>
<evidence type="ECO:0000313" key="3">
    <source>
        <dbReference type="Proteomes" id="UP000215914"/>
    </source>
</evidence>
<dbReference type="Proteomes" id="UP000215914">
    <property type="component" value="Chromosome 2"/>
</dbReference>
<reference evidence="1 3" key="1">
    <citation type="journal article" date="2017" name="Nature">
        <title>The sunflower genome provides insights into oil metabolism, flowering and Asterid evolution.</title>
        <authorList>
            <person name="Badouin H."/>
            <person name="Gouzy J."/>
            <person name="Grassa C.J."/>
            <person name="Murat F."/>
            <person name="Staton S.E."/>
            <person name="Cottret L."/>
            <person name="Lelandais-Briere C."/>
            <person name="Owens G.L."/>
            <person name="Carrere S."/>
            <person name="Mayjonade B."/>
            <person name="Legrand L."/>
            <person name="Gill N."/>
            <person name="Kane N.C."/>
            <person name="Bowers J.E."/>
            <person name="Hubner S."/>
            <person name="Bellec A."/>
            <person name="Berard A."/>
            <person name="Berges H."/>
            <person name="Blanchet N."/>
            <person name="Boniface M.C."/>
            <person name="Brunel D."/>
            <person name="Catrice O."/>
            <person name="Chaidir N."/>
            <person name="Claudel C."/>
            <person name="Donnadieu C."/>
            <person name="Faraut T."/>
            <person name="Fievet G."/>
            <person name="Helmstetter N."/>
            <person name="King M."/>
            <person name="Knapp S.J."/>
            <person name="Lai Z."/>
            <person name="Le Paslier M.C."/>
            <person name="Lippi Y."/>
            <person name="Lorenzon L."/>
            <person name="Mandel J.R."/>
            <person name="Marage G."/>
            <person name="Marchand G."/>
            <person name="Marquand E."/>
            <person name="Bret-Mestries E."/>
            <person name="Morien E."/>
            <person name="Nambeesan S."/>
            <person name="Nguyen T."/>
            <person name="Pegot-Espagnet P."/>
            <person name="Pouilly N."/>
            <person name="Raftis F."/>
            <person name="Sallet E."/>
            <person name="Schiex T."/>
            <person name="Thomas J."/>
            <person name="Vandecasteele C."/>
            <person name="Vares D."/>
            <person name="Vear F."/>
            <person name="Vautrin S."/>
            <person name="Crespi M."/>
            <person name="Mangin B."/>
            <person name="Burke J.M."/>
            <person name="Salse J."/>
            <person name="Munos S."/>
            <person name="Vincourt P."/>
            <person name="Rieseberg L.H."/>
            <person name="Langlade N.B."/>
        </authorList>
    </citation>
    <scope>NUCLEOTIDE SEQUENCE [LARGE SCALE GENOMIC DNA]</scope>
    <source>
        <strain evidence="3">cv. SF193</strain>
        <tissue evidence="1">Leaves</tissue>
    </source>
</reference>
<proteinExistence type="predicted"/>